<feature type="chain" id="PRO_5017944368" evidence="8">
    <location>
        <begin position="22"/>
        <end position="781"/>
    </location>
</feature>
<evidence type="ECO:0000256" key="4">
    <source>
        <dbReference type="ARBA" id="ARBA00022692"/>
    </source>
</evidence>
<evidence type="ECO:0000313" key="10">
    <source>
        <dbReference type="EMBL" id="RNI35811.1"/>
    </source>
</evidence>
<evidence type="ECO:0000313" key="11">
    <source>
        <dbReference type="Proteomes" id="UP000267223"/>
    </source>
</evidence>
<evidence type="ECO:0000256" key="3">
    <source>
        <dbReference type="ARBA" id="ARBA00022475"/>
    </source>
</evidence>
<proteinExistence type="inferred from homology"/>
<dbReference type="InterPro" id="IPR011066">
    <property type="entry name" value="MscS_channel_C_sf"/>
</dbReference>
<feature type="signal peptide" evidence="8">
    <location>
        <begin position="1"/>
        <end position="21"/>
    </location>
</feature>
<dbReference type="Gene3D" id="1.10.287.1260">
    <property type="match status" value="1"/>
</dbReference>
<name>A0A3M9NDK2_9BACT</name>
<keyword evidence="8" id="KW-0732">Signal</keyword>
<keyword evidence="6 7" id="KW-0472">Membrane</keyword>
<evidence type="ECO:0000256" key="5">
    <source>
        <dbReference type="ARBA" id="ARBA00022989"/>
    </source>
</evidence>
<comment type="caution">
    <text evidence="10">The sequence shown here is derived from an EMBL/GenBank/DDBJ whole genome shotgun (WGS) entry which is preliminary data.</text>
</comment>
<organism evidence="10 11">
    <name type="scientific">Hanamia caeni</name>
    <dbReference type="NCBI Taxonomy" id="2294116"/>
    <lineage>
        <taxon>Bacteria</taxon>
        <taxon>Pseudomonadati</taxon>
        <taxon>Bacteroidota</taxon>
        <taxon>Chitinophagia</taxon>
        <taxon>Chitinophagales</taxon>
        <taxon>Chitinophagaceae</taxon>
        <taxon>Hanamia</taxon>
    </lineage>
</organism>
<feature type="transmembrane region" description="Helical" evidence="7">
    <location>
        <begin position="533"/>
        <end position="553"/>
    </location>
</feature>
<dbReference type="EMBL" id="RJJR01000009">
    <property type="protein sequence ID" value="RNI35811.1"/>
    <property type="molecule type" value="Genomic_DNA"/>
</dbReference>
<dbReference type="InterPro" id="IPR011014">
    <property type="entry name" value="MscS_channel_TM-2"/>
</dbReference>
<comment type="subcellular location">
    <subcellularLocation>
        <location evidence="1">Cell membrane</location>
        <topology evidence="1">Multi-pass membrane protein</topology>
    </subcellularLocation>
</comment>
<feature type="transmembrane region" description="Helical" evidence="7">
    <location>
        <begin position="611"/>
        <end position="638"/>
    </location>
</feature>
<feature type="transmembrane region" description="Helical" evidence="7">
    <location>
        <begin position="328"/>
        <end position="347"/>
    </location>
</feature>
<evidence type="ECO:0000256" key="2">
    <source>
        <dbReference type="ARBA" id="ARBA00008017"/>
    </source>
</evidence>
<dbReference type="InterPro" id="IPR010920">
    <property type="entry name" value="LSM_dom_sf"/>
</dbReference>
<feature type="transmembrane region" description="Helical" evidence="7">
    <location>
        <begin position="446"/>
        <end position="471"/>
    </location>
</feature>
<dbReference type="SUPFAM" id="SSF82689">
    <property type="entry name" value="Mechanosensitive channel protein MscS (YggB), C-terminal domain"/>
    <property type="match status" value="1"/>
</dbReference>
<dbReference type="InterPro" id="IPR023408">
    <property type="entry name" value="MscS_beta-dom_sf"/>
</dbReference>
<dbReference type="OrthoDB" id="9809206at2"/>
<dbReference type="PANTHER" id="PTHR30347">
    <property type="entry name" value="POTASSIUM CHANNEL RELATED"/>
    <property type="match status" value="1"/>
</dbReference>
<feature type="transmembrane region" description="Helical" evidence="7">
    <location>
        <begin position="354"/>
        <end position="371"/>
    </location>
</feature>
<sequence length="781" mass="88627">MNRLALVLVFIFPFLHLSAQKADSIPATSGGRGFSLFSNEDTTTTNDYLLSIEKVFQVLNKVPILSQPIQSIQEINRRLIEDDTVLAIISNRINSDTRTLNIRNLQMFSIILKQVNRNASVYAGELNDYDSIFNSIKSEFTGLRNDTLFRRLARDSSLRATFRPQLLQLRGKWKKADSLMKVAYLLISKTQARNSGNIIASNELQLQTQSMMASTGPRIFGKESDYLWEFKNAGIGPAYSSEFQKSIQSERKITRYYFANSNNQLLLLLLCGVVFFFWVFYNYRSLEKLNKSDTLESFHFRYMNAAPVFASLIVMLNLAPLFDLDAPFIYIATVEFLLMLTLTYSFWRRLKKKLFSAWLSFIILFLIQSYSRYLNLPEYINRWLLLILNGLCVLLGLYLLKQFNKQYKEHRFLFLTAALYTFFNFLAIVSNIFGRTTLSQILGSTGTYAVIQTVGLLVFIESVTEAFLLQIQASRMRKDYTSGFDHHAIASGIMRFVIFISIIIWLIVFATNLNIFHFISSHISGLLNRVRSLGSFTFTYGGIILFVLILYVAHLLQKYIGYFFGNIGDEAIFDNKGQRSRLMIVKLILLVGGFLLAVAASGLAVDKITVILGALSVGIGLGLQSIVNNFVSGIILIFDKTLNIGDTVEIGDKKGRVRQISMRSSRLLTADGAEVIIPNGSILSNNFINWSLNENYIRVELNFTVDKIPKDIREAIAGILKSLDDVVIKKEPEILISTVTSQSTQLKIYFWCDDVTVRDKTRSEAYAAVSKYLEGEGIKIM</sequence>
<dbReference type="Gene3D" id="2.30.30.60">
    <property type="match status" value="1"/>
</dbReference>
<dbReference type="Pfam" id="PF00924">
    <property type="entry name" value="MS_channel_2nd"/>
    <property type="match status" value="1"/>
</dbReference>
<evidence type="ECO:0000256" key="7">
    <source>
        <dbReference type="SAM" id="Phobius"/>
    </source>
</evidence>
<feature type="transmembrane region" description="Helical" evidence="7">
    <location>
        <begin position="412"/>
        <end position="434"/>
    </location>
</feature>
<feature type="transmembrane region" description="Helical" evidence="7">
    <location>
        <begin position="302"/>
        <end position="322"/>
    </location>
</feature>
<reference evidence="10 11" key="1">
    <citation type="submission" date="2018-11" db="EMBL/GenBank/DDBJ databases">
        <title>Draft genome sequence of Ferruginibacter sp. BO-59.</title>
        <authorList>
            <person name="Im W.T."/>
        </authorList>
    </citation>
    <scope>NUCLEOTIDE SEQUENCE [LARGE SCALE GENOMIC DNA]</scope>
    <source>
        <strain evidence="10 11">BO-59</strain>
    </source>
</reference>
<evidence type="ECO:0000256" key="8">
    <source>
        <dbReference type="SAM" id="SignalP"/>
    </source>
</evidence>
<evidence type="ECO:0000256" key="6">
    <source>
        <dbReference type="ARBA" id="ARBA00023136"/>
    </source>
</evidence>
<comment type="similarity">
    <text evidence="2">Belongs to the MscS (TC 1.A.23) family.</text>
</comment>
<feature type="transmembrane region" description="Helical" evidence="7">
    <location>
        <begin position="383"/>
        <end position="400"/>
    </location>
</feature>
<dbReference type="Gene3D" id="3.30.70.100">
    <property type="match status" value="1"/>
</dbReference>
<keyword evidence="4 7" id="KW-0812">Transmembrane</keyword>
<accession>A0A3M9NDK2</accession>
<dbReference type="RefSeq" id="WP_123121092.1">
    <property type="nucleotide sequence ID" value="NZ_RJJR01000009.1"/>
</dbReference>
<evidence type="ECO:0000256" key="1">
    <source>
        <dbReference type="ARBA" id="ARBA00004651"/>
    </source>
</evidence>
<protein>
    <submittedName>
        <fullName evidence="10">Mechanosensitive ion channel protein</fullName>
    </submittedName>
</protein>
<feature type="domain" description="Mechanosensitive ion channel MscS" evidence="9">
    <location>
        <begin position="626"/>
        <end position="691"/>
    </location>
</feature>
<keyword evidence="3" id="KW-1003">Cell membrane</keyword>
<dbReference type="PANTHER" id="PTHR30347:SF1">
    <property type="entry name" value="MECHANOSENSITIVE CHANNEL MSCK"/>
    <property type="match status" value="1"/>
</dbReference>
<dbReference type="AlphaFoldDB" id="A0A3M9NDK2"/>
<evidence type="ECO:0000259" key="9">
    <source>
        <dbReference type="Pfam" id="PF00924"/>
    </source>
</evidence>
<gene>
    <name evidence="10" type="ORF">EFY79_12740</name>
</gene>
<dbReference type="SUPFAM" id="SSF50182">
    <property type="entry name" value="Sm-like ribonucleoproteins"/>
    <property type="match status" value="1"/>
</dbReference>
<dbReference type="Proteomes" id="UP000267223">
    <property type="component" value="Unassembled WGS sequence"/>
</dbReference>
<dbReference type="InterPro" id="IPR006685">
    <property type="entry name" value="MscS_channel_2nd"/>
</dbReference>
<dbReference type="InterPro" id="IPR052702">
    <property type="entry name" value="MscS-like_channel"/>
</dbReference>
<dbReference type="SUPFAM" id="SSF82861">
    <property type="entry name" value="Mechanosensitive channel protein MscS (YggB), transmembrane region"/>
    <property type="match status" value="1"/>
</dbReference>
<feature type="transmembrane region" description="Helical" evidence="7">
    <location>
        <begin position="265"/>
        <end position="281"/>
    </location>
</feature>
<feature type="transmembrane region" description="Helical" evidence="7">
    <location>
        <begin position="492"/>
        <end position="513"/>
    </location>
</feature>
<dbReference type="GO" id="GO:0005886">
    <property type="term" value="C:plasma membrane"/>
    <property type="evidence" value="ECO:0007669"/>
    <property type="project" value="UniProtKB-SubCell"/>
</dbReference>
<dbReference type="GO" id="GO:0008381">
    <property type="term" value="F:mechanosensitive monoatomic ion channel activity"/>
    <property type="evidence" value="ECO:0007669"/>
    <property type="project" value="UniProtKB-ARBA"/>
</dbReference>
<keyword evidence="5 7" id="KW-1133">Transmembrane helix</keyword>
<feature type="transmembrane region" description="Helical" evidence="7">
    <location>
        <begin position="584"/>
        <end position="605"/>
    </location>
</feature>
<keyword evidence="11" id="KW-1185">Reference proteome</keyword>